<keyword evidence="4" id="KW-0804">Transcription</keyword>
<comment type="subcellular location">
    <subcellularLocation>
        <location evidence="1">Nucleus</location>
    </subcellularLocation>
</comment>
<dbReference type="OMA" id="MFPEVVF"/>
<dbReference type="EMBL" id="KB932204">
    <property type="protein sequence ID" value="KCV70498.1"/>
    <property type="molecule type" value="Genomic_DNA"/>
</dbReference>
<dbReference type="HAMAP" id="MF_00320">
    <property type="entry name" value="RNApol_arch_Rpo3"/>
    <property type="match status" value="1"/>
</dbReference>
<dbReference type="GO" id="GO:0005666">
    <property type="term" value="C:RNA polymerase III complex"/>
    <property type="evidence" value="ECO:0007669"/>
    <property type="project" value="TreeGrafter"/>
</dbReference>
<reference evidence="8" key="1">
    <citation type="submission" date="2013-04" db="EMBL/GenBank/DDBJ databases">
        <title>The Genome Sequence of Fonticula alba ATCC 38817.</title>
        <authorList>
            <consortium name="The Broad Institute Genomics Platform"/>
            <person name="Russ C."/>
            <person name="Cuomo C."/>
            <person name="Burger G."/>
            <person name="Gray M.W."/>
            <person name="Holland P.W.H."/>
            <person name="King N."/>
            <person name="Lang F.B.F."/>
            <person name="Roger A.J."/>
            <person name="Ruiz-Trillo I."/>
            <person name="Brown M."/>
            <person name="Walker B."/>
            <person name="Young S."/>
            <person name="Zeng Q."/>
            <person name="Gargeya S."/>
            <person name="Fitzgerald M."/>
            <person name="Haas B."/>
            <person name="Abouelleil A."/>
            <person name="Allen A.W."/>
            <person name="Alvarado L."/>
            <person name="Arachchi H.M."/>
            <person name="Berlin A.M."/>
            <person name="Chapman S.B."/>
            <person name="Gainer-Dewar J."/>
            <person name="Goldberg J."/>
            <person name="Griggs A."/>
            <person name="Gujja S."/>
            <person name="Hansen M."/>
            <person name="Howarth C."/>
            <person name="Imamovic A."/>
            <person name="Ireland A."/>
            <person name="Larimer J."/>
            <person name="McCowan C."/>
            <person name="Murphy C."/>
            <person name="Pearson M."/>
            <person name="Poon T.W."/>
            <person name="Priest M."/>
            <person name="Roberts A."/>
            <person name="Saif S."/>
            <person name="Shea T."/>
            <person name="Sisk P."/>
            <person name="Sykes S."/>
            <person name="Wortman J."/>
            <person name="Nusbaum C."/>
            <person name="Birren B."/>
        </authorList>
    </citation>
    <scope>NUCLEOTIDE SEQUENCE [LARGE SCALE GENOMIC DNA]</scope>
    <source>
        <strain evidence="8">ATCC 38817</strain>
    </source>
</reference>
<gene>
    <name evidence="8" type="ORF">H696_02839</name>
</gene>
<dbReference type="PANTHER" id="PTHR11800">
    <property type="entry name" value="DNA-DIRECTED RNA POLYMERASE"/>
    <property type="match status" value="1"/>
</dbReference>
<evidence type="ECO:0000256" key="1">
    <source>
        <dbReference type="ARBA" id="ARBA00004123"/>
    </source>
</evidence>
<evidence type="ECO:0000256" key="4">
    <source>
        <dbReference type="ARBA" id="ARBA00023163"/>
    </source>
</evidence>
<dbReference type="SUPFAM" id="SSF56553">
    <property type="entry name" value="Insert subdomain of RNA polymerase alpha subunit"/>
    <property type="match status" value="1"/>
</dbReference>
<evidence type="ECO:0000256" key="2">
    <source>
        <dbReference type="ARBA" id="ARBA00022083"/>
    </source>
</evidence>
<dbReference type="Pfam" id="PF01000">
    <property type="entry name" value="RNA_pol_A_bac"/>
    <property type="match status" value="1"/>
</dbReference>
<dbReference type="GO" id="GO:0005736">
    <property type="term" value="C:RNA polymerase I complex"/>
    <property type="evidence" value="ECO:0007669"/>
    <property type="project" value="TreeGrafter"/>
</dbReference>
<evidence type="ECO:0000313" key="8">
    <source>
        <dbReference type="EMBL" id="KCV70498.1"/>
    </source>
</evidence>
<dbReference type="Proteomes" id="UP000030693">
    <property type="component" value="Unassembled WGS sequence"/>
</dbReference>
<evidence type="ECO:0000256" key="6">
    <source>
        <dbReference type="ARBA" id="ARBA00025804"/>
    </source>
</evidence>
<dbReference type="RefSeq" id="XP_009495014.1">
    <property type="nucleotide sequence ID" value="XM_009496739.1"/>
</dbReference>
<comment type="similarity">
    <text evidence="6">Belongs to the archaeal Rpo3/eukaryotic RPB3 RNA polymerase subunit family.</text>
</comment>
<evidence type="ECO:0000256" key="5">
    <source>
        <dbReference type="ARBA" id="ARBA00023242"/>
    </source>
</evidence>
<dbReference type="Gene3D" id="2.170.120.12">
    <property type="entry name" value="DNA-directed RNA polymerase, insert domain"/>
    <property type="match status" value="1"/>
</dbReference>
<dbReference type="PANTHER" id="PTHR11800:SF13">
    <property type="entry name" value="DNA-DIRECTED RNA POLYMERASES I AND III SUBUNIT RPAC1"/>
    <property type="match status" value="1"/>
</dbReference>
<name>A0A058Z9D0_FONAL</name>
<evidence type="ECO:0000313" key="9">
    <source>
        <dbReference type="Proteomes" id="UP000030693"/>
    </source>
</evidence>
<dbReference type="Pfam" id="PF01193">
    <property type="entry name" value="RNA_pol_L"/>
    <property type="match status" value="1"/>
</dbReference>
<dbReference type="GO" id="GO:0006351">
    <property type="term" value="P:DNA-templated transcription"/>
    <property type="evidence" value="ECO:0007669"/>
    <property type="project" value="InterPro"/>
</dbReference>
<sequence length="362" mass="40441">MSSAVDRKKRFVELKSNRIEHPSSISFPPVGAYEHEDVFSIEKFQKTFKVQVIKLTDDHIEFDFVGIDAALANAIRRILLAEVPTMAIENVYVKNNTSVLHDELLCHRLGLIPIYADPRQFDFKFAEDEATDINTIVLSLNVKCTHNPSAPAGASDPNVRYINSTAFSRDIKWVPQGPQAERFAEDPIRPVHDAIEIIRLRPGQELDIDMHCVKGIGKIHAKWSPVSTAFYRIMPQIDILKPIPSELVDKFVDCFSPGVMTVSTDSKTGTKTVSVANARNDSMSREVMRHPEFADSVRISRVRDHFIFSVESVGMLPSAVLVQESIKVLREKAMRVKLELNQLITNSNGETGAGDADVSEAS</sequence>
<dbReference type="InterPro" id="IPR011263">
    <property type="entry name" value="DNA-dir_RNA_pol_RpoA/D/Rpb3"/>
</dbReference>
<dbReference type="InterPro" id="IPR036643">
    <property type="entry name" value="RNApol_insert_sf"/>
</dbReference>
<keyword evidence="5" id="KW-0539">Nucleus</keyword>
<dbReference type="FunFam" id="2.170.120.12:FF:000003">
    <property type="entry name" value="Dna-directed rna polymerases i and iii subunit"/>
    <property type="match status" value="1"/>
</dbReference>
<dbReference type="GeneID" id="20527564"/>
<organism evidence="8">
    <name type="scientific">Fonticula alba</name>
    <name type="common">Slime mold</name>
    <dbReference type="NCBI Taxonomy" id="691883"/>
    <lineage>
        <taxon>Eukaryota</taxon>
        <taxon>Rotosphaerida</taxon>
        <taxon>Fonticulaceae</taxon>
        <taxon>Fonticula</taxon>
    </lineage>
</organism>
<proteinExistence type="inferred from homology"/>
<dbReference type="NCBIfam" id="NF001988">
    <property type="entry name" value="PRK00783.1"/>
    <property type="match status" value="1"/>
</dbReference>
<dbReference type="AlphaFoldDB" id="A0A058Z9D0"/>
<dbReference type="SMART" id="SM00662">
    <property type="entry name" value="RPOLD"/>
    <property type="match status" value="1"/>
</dbReference>
<keyword evidence="3" id="KW-0240">DNA-directed RNA polymerase</keyword>
<dbReference type="InterPro" id="IPR050518">
    <property type="entry name" value="Rpo3/RPB3_RNA_Pol_subunit"/>
</dbReference>
<evidence type="ECO:0000256" key="3">
    <source>
        <dbReference type="ARBA" id="ARBA00022478"/>
    </source>
</evidence>
<dbReference type="InterPro" id="IPR011262">
    <property type="entry name" value="DNA-dir_RNA_pol_insert"/>
</dbReference>
<dbReference type="eggNOG" id="KOG1521">
    <property type="taxonomic scope" value="Eukaryota"/>
</dbReference>
<dbReference type="GO" id="GO:0003899">
    <property type="term" value="F:DNA-directed RNA polymerase activity"/>
    <property type="evidence" value="ECO:0007669"/>
    <property type="project" value="InterPro"/>
</dbReference>
<dbReference type="OrthoDB" id="270173at2759"/>
<dbReference type="InterPro" id="IPR022842">
    <property type="entry name" value="RNAP_Rpo3/Rpb3/RPAC1"/>
</dbReference>
<dbReference type="InterPro" id="IPR036603">
    <property type="entry name" value="RBP11-like"/>
</dbReference>
<dbReference type="STRING" id="691883.A0A058Z9D0"/>
<dbReference type="Gene3D" id="3.30.1360.10">
    <property type="entry name" value="RNA polymerase, RBP11-like subunit"/>
    <property type="match status" value="1"/>
</dbReference>
<evidence type="ECO:0000259" key="7">
    <source>
        <dbReference type="SMART" id="SM00662"/>
    </source>
</evidence>
<accession>A0A058Z9D0</accession>
<dbReference type="InterPro" id="IPR033901">
    <property type="entry name" value="RNAPI/III_AC40"/>
</dbReference>
<keyword evidence="9" id="KW-1185">Reference proteome</keyword>
<feature type="domain" description="DNA-directed RNA polymerase RpoA/D/Rpb3-type" evidence="7">
    <location>
        <begin position="59"/>
        <end position="339"/>
    </location>
</feature>
<dbReference type="GO" id="GO:0046983">
    <property type="term" value="F:protein dimerization activity"/>
    <property type="evidence" value="ECO:0007669"/>
    <property type="project" value="InterPro"/>
</dbReference>
<protein>
    <recommendedName>
        <fullName evidence="2">DNA-directed RNA polymerases I and III subunit RPAC1</fullName>
    </recommendedName>
</protein>
<dbReference type="SUPFAM" id="SSF55257">
    <property type="entry name" value="RBP11-like subunits of RNA polymerase"/>
    <property type="match status" value="1"/>
</dbReference>
<dbReference type="CDD" id="cd07032">
    <property type="entry name" value="RNAP_I_II_AC40"/>
    <property type="match status" value="1"/>
</dbReference>